<accession>A0A8S1DU35</accession>
<keyword evidence="2" id="KW-1185">Reference proteome</keyword>
<evidence type="ECO:0000313" key="1">
    <source>
        <dbReference type="EMBL" id="CAB3384308.1"/>
    </source>
</evidence>
<dbReference type="AlphaFoldDB" id="A0A8S1DU35"/>
<sequence>MPAWLDYQTEYLRSGRDDAVICGFSHSDCKIYLARTLHEGYYVPGFAFNGVGYFVSTEWQTFKTSNFQVLVNTFTRWVGYAGNSENGMVADAGVEESKRIKIGSFIINDMRFCGMVGNQYTCFINFFGQLCTMNALDCQVLVDFPLNGGIRFRTF</sequence>
<evidence type="ECO:0000313" key="2">
    <source>
        <dbReference type="Proteomes" id="UP000494165"/>
    </source>
</evidence>
<reference evidence="1 2" key="1">
    <citation type="submission" date="2020-04" db="EMBL/GenBank/DDBJ databases">
        <authorList>
            <person name="Alioto T."/>
            <person name="Alioto T."/>
            <person name="Gomez Garrido J."/>
        </authorList>
    </citation>
    <scope>NUCLEOTIDE SEQUENCE [LARGE SCALE GENOMIC DNA]</scope>
</reference>
<name>A0A8S1DU35_9INSE</name>
<dbReference type="Proteomes" id="UP000494165">
    <property type="component" value="Unassembled WGS sequence"/>
</dbReference>
<gene>
    <name evidence="1" type="ORF">CLODIP_2_CD12043</name>
</gene>
<dbReference type="EMBL" id="CADEPI010000344">
    <property type="protein sequence ID" value="CAB3384308.1"/>
    <property type="molecule type" value="Genomic_DNA"/>
</dbReference>
<organism evidence="1 2">
    <name type="scientific">Cloeon dipterum</name>
    <dbReference type="NCBI Taxonomy" id="197152"/>
    <lineage>
        <taxon>Eukaryota</taxon>
        <taxon>Metazoa</taxon>
        <taxon>Ecdysozoa</taxon>
        <taxon>Arthropoda</taxon>
        <taxon>Hexapoda</taxon>
        <taxon>Insecta</taxon>
        <taxon>Pterygota</taxon>
        <taxon>Palaeoptera</taxon>
        <taxon>Ephemeroptera</taxon>
        <taxon>Pisciforma</taxon>
        <taxon>Baetidae</taxon>
        <taxon>Cloeon</taxon>
    </lineage>
</organism>
<protein>
    <submittedName>
        <fullName evidence="1">Uncharacterized protein</fullName>
    </submittedName>
</protein>
<comment type="caution">
    <text evidence="1">The sequence shown here is derived from an EMBL/GenBank/DDBJ whole genome shotgun (WGS) entry which is preliminary data.</text>
</comment>
<proteinExistence type="predicted"/>